<keyword evidence="4" id="KW-1185">Reference proteome</keyword>
<sequence>METVSFLCSTGVSTVDSVKYVPLGNSTKHIRGVHDVICTATMCTQCLSTLENAIRSLPIRREKFILTMFLDMHGFRVKITCKNLKTIQKEYTMALRNKKNKKFGKPINVKAKLTRKEERKLKRKEKKVRRNEHYVNRKKPGQFVLNPTTGSFKSIDDKPLSNANVDKTEKCIENVIKTNKVLTTEQLRGKEKKEQLRIEKEMLKQRNKQLLEANFEEDRNIRHLEKQLKLNKRKSKSIPKSFAEDDLLEICDSEAMKAALTSEQEINEGNEEFKEDFALMANKTDKKEDFEDFLNEDDGSDQEMEEYEDDSEENDGLDYDLEDEVDIDESCSDNIYESDDEKSMSQKKLNSKRNLKPDVYDTAENMSETDDDRMPKKN</sequence>
<evidence type="ECO:0000313" key="3">
    <source>
        <dbReference type="EMBL" id="KAJ8969086.1"/>
    </source>
</evidence>
<feature type="coiled-coil region" evidence="1">
    <location>
        <begin position="193"/>
        <end position="227"/>
    </location>
</feature>
<feature type="compositionally biased region" description="Acidic residues" evidence="2">
    <location>
        <begin position="290"/>
        <end position="340"/>
    </location>
</feature>
<name>A0ABQ9IZ60_9CUCU</name>
<evidence type="ECO:0000256" key="1">
    <source>
        <dbReference type="SAM" id="Coils"/>
    </source>
</evidence>
<dbReference type="Proteomes" id="UP001162164">
    <property type="component" value="Unassembled WGS sequence"/>
</dbReference>
<evidence type="ECO:0000313" key="4">
    <source>
        <dbReference type="Proteomes" id="UP001162164"/>
    </source>
</evidence>
<feature type="region of interest" description="Disordered" evidence="2">
    <location>
        <begin position="285"/>
        <end position="378"/>
    </location>
</feature>
<accession>A0ABQ9IZ60</accession>
<dbReference type="EMBL" id="JAPWTJ010001872">
    <property type="protein sequence ID" value="KAJ8969086.1"/>
    <property type="molecule type" value="Genomic_DNA"/>
</dbReference>
<evidence type="ECO:0000256" key="2">
    <source>
        <dbReference type="SAM" id="MobiDB-lite"/>
    </source>
</evidence>
<reference evidence="3" key="1">
    <citation type="journal article" date="2023" name="Insect Mol. Biol.">
        <title>Genome sequencing provides insights into the evolution of gene families encoding plant cell wall-degrading enzymes in longhorned beetles.</title>
        <authorList>
            <person name="Shin N.R."/>
            <person name="Okamura Y."/>
            <person name="Kirsch R."/>
            <person name="Pauchet Y."/>
        </authorList>
    </citation>
    <scope>NUCLEOTIDE SEQUENCE</scope>
    <source>
        <strain evidence="3">MMC_N1</strain>
    </source>
</reference>
<organism evidence="3 4">
    <name type="scientific">Molorchus minor</name>
    <dbReference type="NCBI Taxonomy" id="1323400"/>
    <lineage>
        <taxon>Eukaryota</taxon>
        <taxon>Metazoa</taxon>
        <taxon>Ecdysozoa</taxon>
        <taxon>Arthropoda</taxon>
        <taxon>Hexapoda</taxon>
        <taxon>Insecta</taxon>
        <taxon>Pterygota</taxon>
        <taxon>Neoptera</taxon>
        <taxon>Endopterygota</taxon>
        <taxon>Coleoptera</taxon>
        <taxon>Polyphaga</taxon>
        <taxon>Cucujiformia</taxon>
        <taxon>Chrysomeloidea</taxon>
        <taxon>Cerambycidae</taxon>
        <taxon>Lamiinae</taxon>
        <taxon>Monochamini</taxon>
        <taxon>Molorchus</taxon>
    </lineage>
</organism>
<proteinExistence type="predicted"/>
<protein>
    <submittedName>
        <fullName evidence="3">Uncharacterized protein</fullName>
    </submittedName>
</protein>
<comment type="caution">
    <text evidence="3">The sequence shown here is derived from an EMBL/GenBank/DDBJ whole genome shotgun (WGS) entry which is preliminary data.</text>
</comment>
<keyword evidence="1" id="KW-0175">Coiled coil</keyword>
<gene>
    <name evidence="3" type="ORF">NQ317_016331</name>
</gene>